<evidence type="ECO:0000313" key="6">
    <source>
        <dbReference type="EMBL" id="CAF3819652.1"/>
    </source>
</evidence>
<proteinExistence type="inferred from homology"/>
<accession>A0A814ZGY0</accession>
<dbReference type="SUPFAM" id="SSF54211">
    <property type="entry name" value="Ribosomal protein S5 domain 2-like"/>
    <property type="match status" value="1"/>
</dbReference>
<comment type="similarity">
    <text evidence="1">Belongs to the universal ribosomal protein uS9 family.</text>
</comment>
<evidence type="ECO:0000256" key="2">
    <source>
        <dbReference type="ARBA" id="ARBA00022980"/>
    </source>
</evidence>
<dbReference type="Proteomes" id="UP000681722">
    <property type="component" value="Unassembled WGS sequence"/>
</dbReference>
<dbReference type="PANTHER" id="PTHR21569:SF1">
    <property type="entry name" value="SMALL RIBOSOMAL SUBUNIT PROTEIN US9M"/>
    <property type="match status" value="1"/>
</dbReference>
<dbReference type="InterPro" id="IPR014721">
    <property type="entry name" value="Ribsml_uS5_D2-typ_fold_subgr"/>
</dbReference>
<keyword evidence="2" id="KW-0689">Ribosomal protein</keyword>
<keyword evidence="3" id="KW-0687">Ribonucleoprotein</keyword>
<dbReference type="Proteomes" id="UP000677228">
    <property type="component" value="Unassembled WGS sequence"/>
</dbReference>
<organism evidence="5 8">
    <name type="scientific">Didymodactylos carnosus</name>
    <dbReference type="NCBI Taxonomy" id="1234261"/>
    <lineage>
        <taxon>Eukaryota</taxon>
        <taxon>Metazoa</taxon>
        <taxon>Spiralia</taxon>
        <taxon>Gnathifera</taxon>
        <taxon>Rotifera</taxon>
        <taxon>Eurotatoria</taxon>
        <taxon>Bdelloidea</taxon>
        <taxon>Philodinida</taxon>
        <taxon>Philodinidae</taxon>
        <taxon>Didymodactylos</taxon>
    </lineage>
</organism>
<evidence type="ECO:0000313" key="8">
    <source>
        <dbReference type="Proteomes" id="UP000663829"/>
    </source>
</evidence>
<dbReference type="EMBL" id="CAJNOQ010010080">
    <property type="protein sequence ID" value="CAF1242198.1"/>
    <property type="molecule type" value="Genomic_DNA"/>
</dbReference>
<dbReference type="PANTHER" id="PTHR21569">
    <property type="entry name" value="RIBOSOMAL PROTEIN S9"/>
    <property type="match status" value="1"/>
</dbReference>
<evidence type="ECO:0000313" key="7">
    <source>
        <dbReference type="EMBL" id="CAF4005794.1"/>
    </source>
</evidence>
<evidence type="ECO:0000256" key="1">
    <source>
        <dbReference type="ARBA" id="ARBA00005251"/>
    </source>
</evidence>
<protein>
    <submittedName>
        <fullName evidence="5">Uncharacterized protein</fullName>
    </submittedName>
</protein>
<dbReference type="EMBL" id="CAJOBC010010935">
    <property type="protein sequence ID" value="CAF4005794.1"/>
    <property type="molecule type" value="Genomic_DNA"/>
</dbReference>
<dbReference type="Proteomes" id="UP000663829">
    <property type="component" value="Unassembled WGS sequence"/>
</dbReference>
<dbReference type="InterPro" id="IPR000754">
    <property type="entry name" value="Ribosomal_uS9"/>
</dbReference>
<dbReference type="InterPro" id="IPR020568">
    <property type="entry name" value="Ribosomal_Su5_D2-typ_SF"/>
</dbReference>
<dbReference type="EMBL" id="CAJNOK010008065">
    <property type="protein sequence ID" value="CAF1053112.1"/>
    <property type="molecule type" value="Genomic_DNA"/>
</dbReference>
<dbReference type="Proteomes" id="UP000682733">
    <property type="component" value="Unassembled WGS sequence"/>
</dbReference>
<keyword evidence="8" id="KW-1185">Reference proteome</keyword>
<dbReference type="GO" id="GO:0003735">
    <property type="term" value="F:structural constituent of ribosome"/>
    <property type="evidence" value="ECO:0007669"/>
    <property type="project" value="InterPro"/>
</dbReference>
<name>A0A814ZGY0_9BILA</name>
<evidence type="ECO:0000313" key="4">
    <source>
        <dbReference type="EMBL" id="CAF1053112.1"/>
    </source>
</evidence>
<dbReference type="GO" id="GO:0005763">
    <property type="term" value="C:mitochondrial small ribosomal subunit"/>
    <property type="evidence" value="ECO:0007669"/>
    <property type="project" value="TreeGrafter"/>
</dbReference>
<dbReference type="AlphaFoldDB" id="A0A814ZGY0"/>
<dbReference type="OrthoDB" id="10254627at2759"/>
<dbReference type="GO" id="GO:0006412">
    <property type="term" value="P:translation"/>
    <property type="evidence" value="ECO:0007669"/>
    <property type="project" value="InterPro"/>
</dbReference>
<dbReference type="EMBL" id="CAJOBA010008076">
    <property type="protein sequence ID" value="CAF3819652.1"/>
    <property type="molecule type" value="Genomic_DNA"/>
</dbReference>
<dbReference type="Pfam" id="PF00380">
    <property type="entry name" value="Ribosomal_S9"/>
    <property type="match status" value="1"/>
</dbReference>
<comment type="caution">
    <text evidence="5">The sequence shown here is derived from an EMBL/GenBank/DDBJ whole genome shotgun (WGS) entry which is preliminary data.</text>
</comment>
<evidence type="ECO:0000313" key="5">
    <source>
        <dbReference type="EMBL" id="CAF1242198.1"/>
    </source>
</evidence>
<evidence type="ECO:0000256" key="3">
    <source>
        <dbReference type="ARBA" id="ARBA00023274"/>
    </source>
</evidence>
<reference evidence="5" key="1">
    <citation type="submission" date="2021-02" db="EMBL/GenBank/DDBJ databases">
        <authorList>
            <person name="Nowell W R."/>
        </authorList>
    </citation>
    <scope>NUCLEOTIDE SEQUENCE</scope>
</reference>
<gene>
    <name evidence="5" type="ORF">GPM918_LOCUS25713</name>
    <name evidence="4" type="ORF">OVA965_LOCUS17041</name>
    <name evidence="7" type="ORF">SRO942_LOCUS25745</name>
    <name evidence="6" type="ORF">TMI583_LOCUS17048</name>
</gene>
<dbReference type="GO" id="GO:0003723">
    <property type="term" value="F:RNA binding"/>
    <property type="evidence" value="ECO:0007669"/>
    <property type="project" value="TreeGrafter"/>
</dbReference>
<dbReference type="Gene3D" id="3.30.230.10">
    <property type="match status" value="1"/>
</dbReference>
<sequence>MHKFVTATVTLREGTGQVKIKSPVPTYVTDILYFTRIMHRDQILYPFKVLERVNTFDVDIEWDGTGFSNQATSSRLAISKALCSFISSREIEHLRLGMIIQPRDINTSA</sequence>